<keyword evidence="4" id="KW-0862">Zinc</keyword>
<dbReference type="SUPFAM" id="SSF57850">
    <property type="entry name" value="RING/U-box"/>
    <property type="match status" value="1"/>
</dbReference>
<accession>A0A550CFD6</accession>
<name>A0A550CFD6_9AGAR</name>
<dbReference type="AlphaFoldDB" id="A0A550CFD6"/>
<keyword evidence="3" id="KW-0833">Ubl conjugation pathway</keyword>
<evidence type="ECO:0000256" key="2">
    <source>
        <dbReference type="ARBA" id="ARBA00022771"/>
    </source>
</evidence>
<gene>
    <name evidence="6" type="ORF">BD626DRAFT_630022</name>
</gene>
<feature type="domain" description="IBR" evidence="5">
    <location>
        <begin position="17"/>
        <end position="58"/>
    </location>
</feature>
<dbReference type="GO" id="GO:0008270">
    <property type="term" value="F:zinc ion binding"/>
    <property type="evidence" value="ECO:0007669"/>
    <property type="project" value="UniProtKB-KW"/>
</dbReference>
<evidence type="ECO:0000259" key="5">
    <source>
        <dbReference type="Pfam" id="PF01485"/>
    </source>
</evidence>
<comment type="caution">
    <text evidence="6">The sequence shown here is derived from an EMBL/GenBank/DDBJ whole genome shotgun (WGS) entry which is preliminary data.</text>
</comment>
<keyword evidence="1" id="KW-0479">Metal-binding</keyword>
<dbReference type="InterPro" id="IPR002867">
    <property type="entry name" value="IBR_dom"/>
</dbReference>
<dbReference type="GO" id="GO:0016567">
    <property type="term" value="P:protein ubiquitination"/>
    <property type="evidence" value="ECO:0007669"/>
    <property type="project" value="InterPro"/>
</dbReference>
<organism evidence="6 7">
    <name type="scientific">Schizophyllum amplum</name>
    <dbReference type="NCBI Taxonomy" id="97359"/>
    <lineage>
        <taxon>Eukaryota</taxon>
        <taxon>Fungi</taxon>
        <taxon>Dikarya</taxon>
        <taxon>Basidiomycota</taxon>
        <taxon>Agaricomycotina</taxon>
        <taxon>Agaricomycetes</taxon>
        <taxon>Agaricomycetidae</taxon>
        <taxon>Agaricales</taxon>
        <taxon>Schizophyllaceae</taxon>
        <taxon>Schizophyllum</taxon>
    </lineage>
</organism>
<dbReference type="PANTHER" id="PTHR11685">
    <property type="entry name" value="RBR FAMILY RING FINGER AND IBR DOMAIN-CONTAINING"/>
    <property type="match status" value="1"/>
</dbReference>
<keyword evidence="2" id="KW-0863">Zinc-finger</keyword>
<dbReference type="Pfam" id="PF01485">
    <property type="entry name" value="IBR"/>
    <property type="match status" value="1"/>
</dbReference>
<dbReference type="CDD" id="cd22584">
    <property type="entry name" value="Rcat_RBR_unk"/>
    <property type="match status" value="1"/>
</dbReference>
<protein>
    <recommendedName>
        <fullName evidence="5">IBR domain-containing protein</fullName>
    </recommendedName>
</protein>
<dbReference type="OrthoDB" id="9977870at2759"/>
<evidence type="ECO:0000256" key="1">
    <source>
        <dbReference type="ARBA" id="ARBA00022723"/>
    </source>
</evidence>
<dbReference type="InterPro" id="IPR031127">
    <property type="entry name" value="E3_UB_ligase_RBR"/>
</dbReference>
<keyword evidence="7" id="KW-1185">Reference proteome</keyword>
<evidence type="ECO:0000313" key="6">
    <source>
        <dbReference type="EMBL" id="TRM63513.1"/>
    </source>
</evidence>
<evidence type="ECO:0000256" key="4">
    <source>
        <dbReference type="ARBA" id="ARBA00022833"/>
    </source>
</evidence>
<evidence type="ECO:0000313" key="7">
    <source>
        <dbReference type="Proteomes" id="UP000320762"/>
    </source>
</evidence>
<reference evidence="6 7" key="1">
    <citation type="journal article" date="2019" name="New Phytol.">
        <title>Comparative genomics reveals unique wood-decay strategies and fruiting body development in the Schizophyllaceae.</title>
        <authorList>
            <person name="Almasi E."/>
            <person name="Sahu N."/>
            <person name="Krizsan K."/>
            <person name="Balint B."/>
            <person name="Kovacs G.M."/>
            <person name="Kiss B."/>
            <person name="Cseklye J."/>
            <person name="Drula E."/>
            <person name="Henrissat B."/>
            <person name="Nagy I."/>
            <person name="Chovatia M."/>
            <person name="Adam C."/>
            <person name="LaButti K."/>
            <person name="Lipzen A."/>
            <person name="Riley R."/>
            <person name="Grigoriev I.V."/>
            <person name="Nagy L.G."/>
        </authorList>
    </citation>
    <scope>NUCLEOTIDE SEQUENCE [LARGE SCALE GENOMIC DNA]</scope>
    <source>
        <strain evidence="6 7">NL-1724</strain>
    </source>
</reference>
<dbReference type="STRING" id="97359.A0A550CFD6"/>
<dbReference type="EMBL" id="VDMD01000009">
    <property type="protein sequence ID" value="TRM63513.1"/>
    <property type="molecule type" value="Genomic_DNA"/>
</dbReference>
<proteinExistence type="predicted"/>
<dbReference type="Proteomes" id="UP000320762">
    <property type="component" value="Unassembled WGS sequence"/>
</dbReference>
<dbReference type="Gene3D" id="1.20.120.1750">
    <property type="match status" value="1"/>
</dbReference>
<sequence>MLPSHARSPGARQLLQLAHNNDWRRCPRCLIFIELVHGCNHMSCICGMQFCYKCGSPWGAITPTSNGRCTRDPPCDIWDEDHLVADAGLEEIPAAFVDVDENPAGFDDIDEIPAAVEDGPAQPYAPVPAMGPPIEVAVIADNYPIAPRFPMGPPLVPAAHVPHGNLVNYNSFNVHNYFLVGNMANPSANAPYANTVPLHPADAQTSGVFKSVYDMRTYEDGAHPAVRICHDHGAALGVAESDI</sequence>
<dbReference type="GO" id="GO:0004842">
    <property type="term" value="F:ubiquitin-protein transferase activity"/>
    <property type="evidence" value="ECO:0007669"/>
    <property type="project" value="InterPro"/>
</dbReference>
<evidence type="ECO:0000256" key="3">
    <source>
        <dbReference type="ARBA" id="ARBA00022786"/>
    </source>
</evidence>